<gene>
    <name evidence="1" type="ORF">CRG98_007686</name>
</gene>
<sequence length="138" mass="15775">MTGAIKIISHGGMNDGIRDKCDHCLDLNTNVTPLQRLECQVQSGGRYSEMRLTILKNHPRSRKRKKEGVRRRPHLLAPHHYWTRSKARMALEQRNVYHVLEDPPSLEALSSKERIACLEQALTGLNGNMEHFLALLEA</sequence>
<dbReference type="Proteomes" id="UP000233551">
    <property type="component" value="Unassembled WGS sequence"/>
</dbReference>
<dbReference type="EMBL" id="PGOL01000350">
    <property type="protein sequence ID" value="PKI71918.1"/>
    <property type="molecule type" value="Genomic_DNA"/>
</dbReference>
<keyword evidence="2" id="KW-1185">Reference proteome</keyword>
<protein>
    <submittedName>
        <fullName evidence="1">Uncharacterized protein</fullName>
    </submittedName>
</protein>
<name>A0A2I0KTX5_PUNGR</name>
<accession>A0A2I0KTX5</accession>
<dbReference type="AlphaFoldDB" id="A0A2I0KTX5"/>
<evidence type="ECO:0000313" key="1">
    <source>
        <dbReference type="EMBL" id="PKI71918.1"/>
    </source>
</evidence>
<evidence type="ECO:0000313" key="2">
    <source>
        <dbReference type="Proteomes" id="UP000233551"/>
    </source>
</evidence>
<reference evidence="1 2" key="1">
    <citation type="submission" date="2017-11" db="EMBL/GenBank/DDBJ databases">
        <title>De-novo sequencing of pomegranate (Punica granatum L.) genome.</title>
        <authorList>
            <person name="Akparov Z."/>
            <person name="Amiraslanov A."/>
            <person name="Hajiyeva S."/>
            <person name="Abbasov M."/>
            <person name="Kaur K."/>
            <person name="Hamwieh A."/>
            <person name="Solovyev V."/>
            <person name="Salamov A."/>
            <person name="Braich B."/>
            <person name="Kosarev P."/>
            <person name="Mahmoud A."/>
            <person name="Hajiyev E."/>
            <person name="Babayeva S."/>
            <person name="Izzatullayeva V."/>
            <person name="Mammadov A."/>
            <person name="Mammadov A."/>
            <person name="Sharifova S."/>
            <person name="Ojaghi J."/>
            <person name="Eynullazada K."/>
            <person name="Bayramov B."/>
            <person name="Abdulazimova A."/>
            <person name="Shahmuradov I."/>
        </authorList>
    </citation>
    <scope>NUCLEOTIDE SEQUENCE [LARGE SCALE GENOMIC DNA]</scope>
    <source>
        <strain evidence="2">cv. AG2017</strain>
        <tissue evidence="1">Leaf</tissue>
    </source>
</reference>
<organism evidence="1 2">
    <name type="scientific">Punica granatum</name>
    <name type="common">Pomegranate</name>
    <dbReference type="NCBI Taxonomy" id="22663"/>
    <lineage>
        <taxon>Eukaryota</taxon>
        <taxon>Viridiplantae</taxon>
        <taxon>Streptophyta</taxon>
        <taxon>Embryophyta</taxon>
        <taxon>Tracheophyta</taxon>
        <taxon>Spermatophyta</taxon>
        <taxon>Magnoliopsida</taxon>
        <taxon>eudicotyledons</taxon>
        <taxon>Gunneridae</taxon>
        <taxon>Pentapetalae</taxon>
        <taxon>rosids</taxon>
        <taxon>malvids</taxon>
        <taxon>Myrtales</taxon>
        <taxon>Lythraceae</taxon>
        <taxon>Punica</taxon>
    </lineage>
</organism>
<proteinExistence type="predicted"/>
<comment type="caution">
    <text evidence="1">The sequence shown here is derived from an EMBL/GenBank/DDBJ whole genome shotgun (WGS) entry which is preliminary data.</text>
</comment>